<organism evidence="4">
    <name type="scientific">bioreactor metagenome</name>
    <dbReference type="NCBI Taxonomy" id="1076179"/>
    <lineage>
        <taxon>unclassified sequences</taxon>
        <taxon>metagenomes</taxon>
        <taxon>ecological metagenomes</taxon>
    </lineage>
</organism>
<dbReference type="Pfam" id="PF05683">
    <property type="entry name" value="Fumerase_C"/>
    <property type="match status" value="1"/>
</dbReference>
<name>A0A644YKA2_9ZZZZ</name>
<dbReference type="NCBIfam" id="TIGR00723">
    <property type="entry name" value="ttdB_fumA_fumB"/>
    <property type="match status" value="1"/>
</dbReference>
<comment type="similarity">
    <text evidence="1">Belongs to the class-I fumarase family.</text>
</comment>
<dbReference type="InterPro" id="IPR036660">
    <property type="entry name" value="Fe-S_hydroAse_TtdB_cat_sf"/>
</dbReference>
<comment type="caution">
    <text evidence="4">The sequence shown here is derived from an EMBL/GenBank/DDBJ whole genome shotgun (WGS) entry which is preliminary data.</text>
</comment>
<dbReference type="InterPro" id="IPR004647">
    <property type="entry name" value="Fe-S_hydro-lyase_TtdB-typ_cat"/>
</dbReference>
<evidence type="ECO:0000256" key="2">
    <source>
        <dbReference type="ARBA" id="ARBA00023239"/>
    </source>
</evidence>
<evidence type="ECO:0000313" key="4">
    <source>
        <dbReference type="EMBL" id="MPM28820.1"/>
    </source>
</evidence>
<dbReference type="GO" id="GO:0008730">
    <property type="term" value="F:L(+)-tartrate dehydratase activity"/>
    <property type="evidence" value="ECO:0007669"/>
    <property type="project" value="UniProtKB-EC"/>
</dbReference>
<dbReference type="PANTHER" id="PTHR43351">
    <property type="entry name" value="L(+)-TARTRATE DEHYDRATASE SUBUNIT BETA"/>
    <property type="match status" value="1"/>
</dbReference>
<dbReference type="PANTHER" id="PTHR43351:SF2">
    <property type="entry name" value="L(+)-TARTRATE DEHYDRATASE SUBUNIT BETA-RELATED"/>
    <property type="match status" value="1"/>
</dbReference>
<dbReference type="SUPFAM" id="SSF117457">
    <property type="entry name" value="FumA C-terminal domain-like"/>
    <property type="match status" value="1"/>
</dbReference>
<dbReference type="Gene3D" id="3.20.130.10">
    <property type="entry name" value="Fe-S hydro-lyase, tartrate dehydratase beta-type, catalytic domain"/>
    <property type="match status" value="1"/>
</dbReference>
<reference evidence="4" key="1">
    <citation type="submission" date="2019-08" db="EMBL/GenBank/DDBJ databases">
        <authorList>
            <person name="Kucharzyk K."/>
            <person name="Murdoch R.W."/>
            <person name="Higgins S."/>
            <person name="Loffler F."/>
        </authorList>
    </citation>
    <scope>NUCLEOTIDE SEQUENCE</scope>
</reference>
<keyword evidence="2 4" id="KW-0456">Lyase</keyword>
<evidence type="ECO:0000256" key="1">
    <source>
        <dbReference type="ARBA" id="ARBA00008876"/>
    </source>
</evidence>
<protein>
    <submittedName>
        <fullName evidence="4">L(+)-tartrate dehydratase subunit beta</fullName>
        <ecNumber evidence="4">4.2.1.32</ecNumber>
    </submittedName>
</protein>
<evidence type="ECO:0000259" key="3">
    <source>
        <dbReference type="Pfam" id="PF05683"/>
    </source>
</evidence>
<feature type="domain" description="Fe-S hydro-lyase tartrate dehydratase beta-type catalytic" evidence="3">
    <location>
        <begin position="8"/>
        <end position="173"/>
    </location>
</feature>
<sequence>MEYSLSVPVSMEDLQKLRAGDVVRLTGTLYTARDAAHARFFELLKHGEPLPVPKGCCIYYAGPCPAAPGEVIGPCGPTTSKRMDAFTPALIDYGVCQFIGKGARAKSVNEAMKGKAVGFAATGGAGMLYASRVTSCKLVAFEDLGAEAVYRLEVDDFPVIVSFDLHGNDVYERK</sequence>
<dbReference type="AlphaFoldDB" id="A0A644YKA2"/>
<dbReference type="EMBL" id="VSSQ01005356">
    <property type="protein sequence ID" value="MPM28820.1"/>
    <property type="molecule type" value="Genomic_DNA"/>
</dbReference>
<gene>
    <name evidence="4" type="primary">ttdB_6</name>
    <name evidence="4" type="ORF">SDC9_75351</name>
</gene>
<dbReference type="EC" id="4.2.1.32" evidence="4"/>
<proteinExistence type="inferred from homology"/>
<accession>A0A644YKA2</accession>